<dbReference type="CDD" id="cd17541">
    <property type="entry name" value="REC_CheB-like"/>
    <property type="match status" value="1"/>
</dbReference>
<name>A0A2W5XC31_9CAUL</name>
<evidence type="ECO:0000256" key="3">
    <source>
        <dbReference type="ARBA" id="ARBA00022801"/>
    </source>
</evidence>
<evidence type="ECO:0000256" key="2">
    <source>
        <dbReference type="ARBA" id="ARBA00022500"/>
    </source>
</evidence>
<comment type="caution">
    <text evidence="11">The sequence shown here is derived from an EMBL/GenBank/DDBJ whole genome shotgun (WGS) entry which is preliminary data.</text>
</comment>
<dbReference type="EC" id="3.5.1.44" evidence="5"/>
<dbReference type="CDD" id="cd16432">
    <property type="entry name" value="CheB_Rec"/>
    <property type="match status" value="1"/>
</dbReference>
<dbReference type="InterPro" id="IPR008248">
    <property type="entry name" value="CheB-like"/>
</dbReference>
<proteinExistence type="inferred from homology"/>
<dbReference type="InterPro" id="IPR001789">
    <property type="entry name" value="Sig_transdc_resp-reg_receiver"/>
</dbReference>
<feature type="active site" evidence="5 6">
    <location>
        <position position="203"/>
    </location>
</feature>
<dbReference type="SUPFAM" id="SSF52172">
    <property type="entry name" value="CheY-like"/>
    <property type="match status" value="1"/>
</dbReference>
<dbReference type="HAMAP" id="MF_00099">
    <property type="entry name" value="CheB_chemtxs"/>
    <property type="match status" value="1"/>
</dbReference>
<comment type="function">
    <text evidence="5">Involved in chemotaxis. Part of a chemotaxis signal transduction system that modulates chemotaxis in response to various stimuli. Catalyzes the demethylation of specific methylglutamate residues introduced into the chemoreceptors (methyl-accepting chemotaxis proteins or MCP) by CheR. Also mediates the irreversible deamidation of specific glutamine residues to glutamic acid.</text>
</comment>
<comment type="subcellular location">
    <subcellularLocation>
        <location evidence="5">Cytoplasm</location>
    </subcellularLocation>
</comment>
<feature type="modified residue" description="4-aspartylphosphate" evidence="5 7">
    <location>
        <position position="52"/>
    </location>
</feature>
<evidence type="ECO:0000313" key="11">
    <source>
        <dbReference type="EMBL" id="PZR34881.1"/>
    </source>
</evidence>
<dbReference type="EMBL" id="QFQZ01000021">
    <property type="protein sequence ID" value="PZR34881.1"/>
    <property type="molecule type" value="Genomic_DNA"/>
</dbReference>
<dbReference type="PANTHER" id="PTHR42872">
    <property type="entry name" value="PROTEIN-GLUTAMATE METHYLESTERASE/PROTEIN-GLUTAMINE GLUTAMINASE"/>
    <property type="match status" value="1"/>
</dbReference>
<accession>A0A2W5XC31</accession>
<comment type="similarity">
    <text evidence="5">Belongs to the CheB family.</text>
</comment>
<evidence type="ECO:0000256" key="5">
    <source>
        <dbReference type="HAMAP-Rule" id="MF_00099"/>
    </source>
</evidence>
<dbReference type="Gene3D" id="3.40.50.2300">
    <property type="match status" value="1"/>
</dbReference>
<dbReference type="InterPro" id="IPR000673">
    <property type="entry name" value="Sig_transdc_resp-reg_Me-estase"/>
</dbReference>
<dbReference type="SMART" id="SM00448">
    <property type="entry name" value="REC"/>
    <property type="match status" value="1"/>
</dbReference>
<feature type="region of interest" description="Disordered" evidence="8">
    <location>
        <begin position="141"/>
        <end position="165"/>
    </location>
</feature>
<evidence type="ECO:0000256" key="1">
    <source>
        <dbReference type="ARBA" id="ARBA00022490"/>
    </source>
</evidence>
<dbReference type="RefSeq" id="WP_304276672.1">
    <property type="nucleotide sequence ID" value="NZ_QFQZ01000021.1"/>
</dbReference>
<keyword evidence="2 5" id="KW-0145">Chemotaxis</keyword>
<comment type="catalytic activity">
    <reaction evidence="4 5">
        <text>[protein]-L-glutamate 5-O-methyl ester + H2O = L-glutamyl-[protein] + methanol + H(+)</text>
        <dbReference type="Rhea" id="RHEA:23236"/>
        <dbReference type="Rhea" id="RHEA-COMP:10208"/>
        <dbReference type="Rhea" id="RHEA-COMP:10311"/>
        <dbReference type="ChEBI" id="CHEBI:15377"/>
        <dbReference type="ChEBI" id="CHEBI:15378"/>
        <dbReference type="ChEBI" id="CHEBI:17790"/>
        <dbReference type="ChEBI" id="CHEBI:29973"/>
        <dbReference type="ChEBI" id="CHEBI:82795"/>
        <dbReference type="EC" id="3.1.1.61"/>
    </reaction>
</comment>
<sequence length="357" mass="37454">MTRVLVVDDSALMRRVVGGALRAAGFEVETAKDGVEALERVHVFAPDVVTLDVQMPRMDGLACLDRIMVERPCPVVMLSSTTTEGAETTLEALELGAVDFLPKPDGAVSLSIDTFEPLLIEVVSAAATARVRRAHRLLERVRKRGPAGPKANVSQRPKGPRASPTSADGLVLIGISTGGPPALDVVLSALPDAFPWSILIAQHMPATFTGSLAARLNTLCALSVVEVTKPTRIEGGSVYIARGDADMIVSRRAEGLVVLPAPSSAAHRWHPSVDRLVSSAMDHVEASALIGVLMTGMGNDGAAAMTALRTAGGRTIAESEDTAVVWGMPGELVRRDGADHVDPVGLIGQRLLQLVGV</sequence>
<evidence type="ECO:0000256" key="7">
    <source>
        <dbReference type="PROSITE-ProRule" id="PRU00169"/>
    </source>
</evidence>
<dbReference type="AlphaFoldDB" id="A0A2W5XC31"/>
<dbReference type="EC" id="3.1.1.61" evidence="5"/>
<dbReference type="PROSITE" id="PS50122">
    <property type="entry name" value="CHEB"/>
    <property type="match status" value="1"/>
</dbReference>
<organism evidence="11 12">
    <name type="scientific">Caulobacter segnis</name>
    <dbReference type="NCBI Taxonomy" id="88688"/>
    <lineage>
        <taxon>Bacteria</taxon>
        <taxon>Pseudomonadati</taxon>
        <taxon>Pseudomonadota</taxon>
        <taxon>Alphaproteobacteria</taxon>
        <taxon>Caulobacterales</taxon>
        <taxon>Caulobacteraceae</taxon>
        <taxon>Caulobacter</taxon>
    </lineage>
</organism>
<dbReference type="SUPFAM" id="SSF52738">
    <property type="entry name" value="Methylesterase CheB, C-terminal domain"/>
    <property type="match status" value="1"/>
</dbReference>
<evidence type="ECO:0000256" key="6">
    <source>
        <dbReference type="PROSITE-ProRule" id="PRU00050"/>
    </source>
</evidence>
<dbReference type="InterPro" id="IPR011006">
    <property type="entry name" value="CheY-like_superfamily"/>
</dbReference>
<evidence type="ECO:0000259" key="10">
    <source>
        <dbReference type="PROSITE" id="PS50122"/>
    </source>
</evidence>
<dbReference type="GO" id="GO:0005737">
    <property type="term" value="C:cytoplasm"/>
    <property type="evidence" value="ECO:0007669"/>
    <property type="project" value="UniProtKB-SubCell"/>
</dbReference>
<dbReference type="GO" id="GO:0008984">
    <property type="term" value="F:protein-glutamate methylesterase activity"/>
    <property type="evidence" value="ECO:0007669"/>
    <property type="project" value="UniProtKB-UniRule"/>
</dbReference>
<keyword evidence="5 7" id="KW-0597">Phosphoprotein</keyword>
<dbReference type="PIRSF" id="PIRSF000876">
    <property type="entry name" value="RR_chemtxs_CheB"/>
    <property type="match status" value="1"/>
</dbReference>
<comment type="PTM">
    <text evidence="5">Phosphorylated by CheA. Phosphorylation of the N-terminal regulatory domain activates the methylesterase activity.</text>
</comment>
<protein>
    <recommendedName>
        <fullName evidence="5">Protein-glutamate methylesterase/protein-glutamine glutaminase</fullName>
        <ecNumber evidence="5">3.1.1.61</ecNumber>
        <ecNumber evidence="5">3.5.1.44</ecNumber>
    </recommendedName>
</protein>
<dbReference type="Pfam" id="PF01339">
    <property type="entry name" value="CheB_methylest"/>
    <property type="match status" value="1"/>
</dbReference>
<reference evidence="11 12" key="1">
    <citation type="submission" date="2017-08" db="EMBL/GenBank/DDBJ databases">
        <title>Infants hospitalized years apart are colonized by the same room-sourced microbial strains.</title>
        <authorList>
            <person name="Brooks B."/>
            <person name="Olm M.R."/>
            <person name="Firek B.A."/>
            <person name="Baker R."/>
            <person name="Thomas B.C."/>
            <person name="Morowitz M.J."/>
            <person name="Banfield J.F."/>
        </authorList>
    </citation>
    <scope>NUCLEOTIDE SEQUENCE [LARGE SCALE GENOMIC DNA]</scope>
    <source>
        <strain evidence="11">S2_003_000_R2_4</strain>
    </source>
</reference>
<feature type="active site" evidence="5 6">
    <location>
        <position position="176"/>
    </location>
</feature>
<feature type="active site" evidence="5 6">
    <location>
        <position position="300"/>
    </location>
</feature>
<dbReference type="GO" id="GO:0006935">
    <property type="term" value="P:chemotaxis"/>
    <property type="evidence" value="ECO:0007669"/>
    <property type="project" value="UniProtKB-UniRule"/>
</dbReference>
<keyword evidence="3 5" id="KW-0378">Hydrolase</keyword>
<evidence type="ECO:0000313" key="12">
    <source>
        <dbReference type="Proteomes" id="UP000249393"/>
    </source>
</evidence>
<dbReference type="GO" id="GO:0050568">
    <property type="term" value="F:protein-glutamine glutaminase activity"/>
    <property type="evidence" value="ECO:0007669"/>
    <property type="project" value="UniProtKB-UniRule"/>
</dbReference>
<comment type="domain">
    <text evidence="5">Contains a C-terminal catalytic domain, and an N-terminal region which modulates catalytic activity.</text>
</comment>
<gene>
    <name evidence="5" type="primary">cheB</name>
    <name evidence="11" type="ORF">DI526_08825</name>
</gene>
<dbReference type="NCBIfam" id="NF001965">
    <property type="entry name" value="PRK00742.1"/>
    <property type="match status" value="1"/>
</dbReference>
<evidence type="ECO:0000256" key="8">
    <source>
        <dbReference type="SAM" id="MobiDB-lite"/>
    </source>
</evidence>
<dbReference type="Gene3D" id="3.40.50.180">
    <property type="entry name" value="Methylesterase CheB, C-terminal domain"/>
    <property type="match status" value="1"/>
</dbReference>
<feature type="domain" description="CheB-type methylesterase" evidence="10">
    <location>
        <begin position="164"/>
        <end position="357"/>
    </location>
</feature>
<dbReference type="PROSITE" id="PS50110">
    <property type="entry name" value="RESPONSE_REGULATORY"/>
    <property type="match status" value="1"/>
</dbReference>
<dbReference type="Pfam" id="PF00072">
    <property type="entry name" value="Response_reg"/>
    <property type="match status" value="1"/>
</dbReference>
<keyword evidence="1 5" id="KW-0963">Cytoplasm</keyword>
<evidence type="ECO:0000256" key="4">
    <source>
        <dbReference type="ARBA" id="ARBA00048267"/>
    </source>
</evidence>
<dbReference type="Proteomes" id="UP000249393">
    <property type="component" value="Unassembled WGS sequence"/>
</dbReference>
<dbReference type="PANTHER" id="PTHR42872:SF6">
    <property type="entry name" value="PROTEIN-GLUTAMATE METHYLESTERASE_PROTEIN-GLUTAMINE GLUTAMINASE"/>
    <property type="match status" value="1"/>
</dbReference>
<feature type="domain" description="Response regulatory" evidence="9">
    <location>
        <begin position="3"/>
        <end position="118"/>
    </location>
</feature>
<dbReference type="InterPro" id="IPR035909">
    <property type="entry name" value="CheB_C"/>
</dbReference>
<dbReference type="GO" id="GO:0000156">
    <property type="term" value="F:phosphorelay response regulator activity"/>
    <property type="evidence" value="ECO:0007669"/>
    <property type="project" value="InterPro"/>
</dbReference>
<evidence type="ECO:0000259" key="9">
    <source>
        <dbReference type="PROSITE" id="PS50110"/>
    </source>
</evidence>
<comment type="catalytic activity">
    <reaction evidence="5">
        <text>L-glutaminyl-[protein] + H2O = L-glutamyl-[protein] + NH4(+)</text>
        <dbReference type="Rhea" id="RHEA:16441"/>
        <dbReference type="Rhea" id="RHEA-COMP:10207"/>
        <dbReference type="Rhea" id="RHEA-COMP:10208"/>
        <dbReference type="ChEBI" id="CHEBI:15377"/>
        <dbReference type="ChEBI" id="CHEBI:28938"/>
        <dbReference type="ChEBI" id="CHEBI:29973"/>
        <dbReference type="ChEBI" id="CHEBI:30011"/>
        <dbReference type="EC" id="3.5.1.44"/>
    </reaction>
</comment>